<dbReference type="InterPro" id="IPR037185">
    <property type="entry name" value="EmrE-like"/>
</dbReference>
<evidence type="ECO:0000259" key="7">
    <source>
        <dbReference type="Pfam" id="PF00892"/>
    </source>
</evidence>
<reference evidence="8 9" key="1">
    <citation type="submission" date="2024-11" db="EMBL/GenBank/DDBJ databases">
        <title>A near-complete genome assembly of Cinchona calisaya.</title>
        <authorList>
            <person name="Lian D.C."/>
            <person name="Zhao X.W."/>
            <person name="Wei L."/>
        </authorList>
    </citation>
    <scope>NUCLEOTIDE SEQUENCE [LARGE SCALE GENOMIC DNA]</scope>
    <source>
        <tissue evidence="8">Nenye</tissue>
    </source>
</reference>
<evidence type="ECO:0000256" key="1">
    <source>
        <dbReference type="ARBA" id="ARBA00004141"/>
    </source>
</evidence>
<evidence type="ECO:0000256" key="2">
    <source>
        <dbReference type="ARBA" id="ARBA00007635"/>
    </source>
</evidence>
<feature type="transmembrane region" description="Helical" evidence="6">
    <location>
        <begin position="12"/>
        <end position="36"/>
    </location>
</feature>
<comment type="similarity">
    <text evidence="2 6">Belongs to the drug/metabolite transporter (DMT) superfamily. Plant drug/metabolite exporter (P-DME) (TC 2.A.7.4) family.</text>
</comment>
<evidence type="ECO:0000256" key="5">
    <source>
        <dbReference type="ARBA" id="ARBA00023136"/>
    </source>
</evidence>
<protein>
    <recommendedName>
        <fullName evidence="6">WAT1-related protein</fullName>
    </recommendedName>
</protein>
<evidence type="ECO:0000256" key="3">
    <source>
        <dbReference type="ARBA" id="ARBA00022692"/>
    </source>
</evidence>
<sequence>MGALRRENLENLLIIVGLIGLQFIVAGNSVLVSYLMSIGFTSGSLIILSSLATFLVLTPFSVIFERKLWPRKFSLKLLIQLVLISFGGVTLSQSLFLTGMSLTSPAMATAMPNLGPGLIFFIAWAFRLEKVELGCTYSRAKIAGTLVCVAGAVIMSLMQSTAGVQTARQAHLPVQSQPSGNLFDGTKIIGCMYLTVAVFVLSSTIVLQAATLGNFPAPISLCATTSFIGVILTGFVQLIQDGRIDIGWPLLSIKDIMCYSLLAGSVGGGCVSFNIWAMKKRGPVLASIFSPIGTVISGILSVITLGSSITIGSLAGMFIMFTGLYCVLWAKWNEGFTTNITDNSSESEHDVEKALLS</sequence>
<feature type="transmembrane region" description="Helical" evidence="6">
    <location>
        <begin position="110"/>
        <end position="128"/>
    </location>
</feature>
<comment type="subcellular location">
    <subcellularLocation>
        <location evidence="1 6">Membrane</location>
        <topology evidence="1 6">Multi-pass membrane protein</topology>
    </subcellularLocation>
</comment>
<proteinExistence type="inferred from homology"/>
<feature type="domain" description="EamA" evidence="7">
    <location>
        <begin position="189"/>
        <end position="328"/>
    </location>
</feature>
<evidence type="ECO:0000313" key="9">
    <source>
        <dbReference type="Proteomes" id="UP001630127"/>
    </source>
</evidence>
<evidence type="ECO:0000313" key="8">
    <source>
        <dbReference type="EMBL" id="KAL3497495.1"/>
    </source>
</evidence>
<name>A0ABD2XU04_9GENT</name>
<dbReference type="InterPro" id="IPR030184">
    <property type="entry name" value="WAT1-related"/>
</dbReference>
<evidence type="ECO:0000256" key="4">
    <source>
        <dbReference type="ARBA" id="ARBA00022989"/>
    </source>
</evidence>
<keyword evidence="3 6" id="KW-0812">Transmembrane</keyword>
<keyword evidence="4 6" id="KW-1133">Transmembrane helix</keyword>
<feature type="transmembrane region" description="Helical" evidence="6">
    <location>
        <begin position="219"/>
        <end position="239"/>
    </location>
</feature>
<organism evidence="8 9">
    <name type="scientific">Cinchona calisaya</name>
    <dbReference type="NCBI Taxonomy" id="153742"/>
    <lineage>
        <taxon>Eukaryota</taxon>
        <taxon>Viridiplantae</taxon>
        <taxon>Streptophyta</taxon>
        <taxon>Embryophyta</taxon>
        <taxon>Tracheophyta</taxon>
        <taxon>Spermatophyta</taxon>
        <taxon>Magnoliopsida</taxon>
        <taxon>eudicotyledons</taxon>
        <taxon>Gunneridae</taxon>
        <taxon>Pentapetalae</taxon>
        <taxon>asterids</taxon>
        <taxon>lamiids</taxon>
        <taxon>Gentianales</taxon>
        <taxon>Rubiaceae</taxon>
        <taxon>Cinchonoideae</taxon>
        <taxon>Cinchoneae</taxon>
        <taxon>Cinchona</taxon>
    </lineage>
</organism>
<gene>
    <name evidence="8" type="ORF">ACH5RR_040227</name>
</gene>
<keyword evidence="5 6" id="KW-0472">Membrane</keyword>
<dbReference type="GO" id="GO:0016020">
    <property type="term" value="C:membrane"/>
    <property type="evidence" value="ECO:0007669"/>
    <property type="project" value="UniProtKB-SubCell"/>
</dbReference>
<dbReference type="SUPFAM" id="SSF103481">
    <property type="entry name" value="Multidrug resistance efflux transporter EmrE"/>
    <property type="match status" value="2"/>
</dbReference>
<dbReference type="EMBL" id="JBJUIK010000017">
    <property type="protein sequence ID" value="KAL3497495.1"/>
    <property type="molecule type" value="Genomic_DNA"/>
</dbReference>
<dbReference type="Proteomes" id="UP001630127">
    <property type="component" value="Unassembled WGS sequence"/>
</dbReference>
<dbReference type="PANTHER" id="PTHR31218">
    <property type="entry name" value="WAT1-RELATED PROTEIN"/>
    <property type="match status" value="1"/>
</dbReference>
<feature type="transmembrane region" description="Helical" evidence="6">
    <location>
        <begin position="140"/>
        <end position="158"/>
    </location>
</feature>
<dbReference type="AlphaFoldDB" id="A0ABD2XU04"/>
<feature type="transmembrane region" description="Helical" evidence="6">
    <location>
        <begin position="309"/>
        <end position="330"/>
    </location>
</feature>
<accession>A0ABD2XU04</accession>
<comment type="caution">
    <text evidence="8">The sequence shown here is derived from an EMBL/GenBank/DDBJ whole genome shotgun (WGS) entry which is preliminary data.</text>
</comment>
<feature type="transmembrane region" description="Helical" evidence="6">
    <location>
        <begin position="187"/>
        <end position="207"/>
    </location>
</feature>
<feature type="transmembrane region" description="Helical" evidence="6">
    <location>
        <begin position="259"/>
        <end position="277"/>
    </location>
</feature>
<evidence type="ECO:0000256" key="6">
    <source>
        <dbReference type="RuleBase" id="RU363077"/>
    </source>
</evidence>
<feature type="transmembrane region" description="Helical" evidence="6">
    <location>
        <begin position="42"/>
        <end position="65"/>
    </location>
</feature>
<keyword evidence="9" id="KW-1185">Reference proteome</keyword>
<feature type="transmembrane region" description="Helical" evidence="6">
    <location>
        <begin position="77"/>
        <end position="98"/>
    </location>
</feature>
<dbReference type="InterPro" id="IPR000620">
    <property type="entry name" value="EamA_dom"/>
</dbReference>
<dbReference type="Pfam" id="PF00892">
    <property type="entry name" value="EamA"/>
    <property type="match status" value="1"/>
</dbReference>
<feature type="transmembrane region" description="Helical" evidence="6">
    <location>
        <begin position="284"/>
        <end position="303"/>
    </location>
</feature>